<feature type="zinc finger region" description="FLZ-type" evidence="4">
    <location>
        <begin position="192"/>
        <end position="262"/>
    </location>
</feature>
<organism evidence="7 8">
    <name type="scientific">Tetracentron sinense</name>
    <name type="common">Spur-leaf</name>
    <dbReference type="NCBI Taxonomy" id="13715"/>
    <lineage>
        <taxon>Eukaryota</taxon>
        <taxon>Viridiplantae</taxon>
        <taxon>Streptophyta</taxon>
        <taxon>Embryophyta</taxon>
        <taxon>Tracheophyta</taxon>
        <taxon>Spermatophyta</taxon>
        <taxon>Magnoliopsida</taxon>
        <taxon>Trochodendrales</taxon>
        <taxon>Trochodendraceae</taxon>
        <taxon>Tetracentron</taxon>
    </lineage>
</organism>
<accession>A0A834YK80</accession>
<dbReference type="AlphaFoldDB" id="A0A834YK80"/>
<evidence type="ECO:0000256" key="1">
    <source>
        <dbReference type="ARBA" id="ARBA00009374"/>
    </source>
</evidence>
<keyword evidence="2" id="KW-0147">Chitin-binding</keyword>
<evidence type="ECO:0000256" key="3">
    <source>
        <dbReference type="ARBA" id="ARBA00022723"/>
    </source>
</evidence>
<keyword evidence="3" id="KW-0479">Metal-binding</keyword>
<dbReference type="PANTHER" id="PTHR46443:SF3">
    <property type="entry name" value="PROTEIN MARD1"/>
    <property type="match status" value="1"/>
</dbReference>
<gene>
    <name evidence="7" type="ORF">HHK36_026746</name>
</gene>
<dbReference type="GO" id="GO:0046872">
    <property type="term" value="F:metal ion binding"/>
    <property type="evidence" value="ECO:0007669"/>
    <property type="project" value="UniProtKB-KW"/>
</dbReference>
<dbReference type="PANTHER" id="PTHR46443">
    <property type="entry name" value="FCS-LIKE ZINC FINGER 8"/>
    <property type="match status" value="1"/>
</dbReference>
<keyword evidence="8" id="KW-1185">Reference proteome</keyword>
<evidence type="ECO:0000313" key="8">
    <source>
        <dbReference type="Proteomes" id="UP000655225"/>
    </source>
</evidence>
<feature type="domain" description="FLZ-type" evidence="6">
    <location>
        <begin position="192"/>
        <end position="262"/>
    </location>
</feature>
<evidence type="ECO:0000313" key="7">
    <source>
        <dbReference type="EMBL" id="KAF8388080.1"/>
    </source>
</evidence>
<protein>
    <recommendedName>
        <fullName evidence="6">FLZ-type domain-containing protein</fullName>
    </recommendedName>
</protein>
<dbReference type="InterPro" id="IPR036861">
    <property type="entry name" value="Endochitinase-like_sf"/>
</dbReference>
<dbReference type="PROSITE" id="PS51795">
    <property type="entry name" value="ZF_FLZ"/>
    <property type="match status" value="1"/>
</dbReference>
<evidence type="ECO:0000256" key="2">
    <source>
        <dbReference type="ARBA" id="ARBA00022669"/>
    </source>
</evidence>
<evidence type="ECO:0000259" key="6">
    <source>
        <dbReference type="PROSITE" id="PS51795"/>
    </source>
</evidence>
<evidence type="ECO:0000256" key="4">
    <source>
        <dbReference type="PROSITE-ProRule" id="PRU01131"/>
    </source>
</evidence>
<comment type="similarity">
    <text evidence="1">Belongs to the FLZ family.</text>
</comment>
<dbReference type="Proteomes" id="UP000655225">
    <property type="component" value="Unassembled WGS sequence"/>
</dbReference>
<dbReference type="InterPro" id="IPR044593">
    <property type="entry name" value="FLZ8/MARD1"/>
</dbReference>
<reference evidence="7 8" key="1">
    <citation type="submission" date="2020-04" db="EMBL/GenBank/DDBJ databases">
        <title>Plant Genome Project.</title>
        <authorList>
            <person name="Zhang R.-G."/>
        </authorList>
    </citation>
    <scope>NUCLEOTIDE SEQUENCE [LARGE SCALE GENOMIC DNA]</scope>
    <source>
        <strain evidence="7">YNK0</strain>
        <tissue evidence="7">Leaf</tissue>
    </source>
</reference>
<proteinExistence type="inferred from homology"/>
<dbReference type="SUPFAM" id="SSF57016">
    <property type="entry name" value="Plant lectins/antimicrobial peptides"/>
    <property type="match status" value="1"/>
</dbReference>
<dbReference type="GO" id="GO:0008061">
    <property type="term" value="F:chitin binding"/>
    <property type="evidence" value="ECO:0007669"/>
    <property type="project" value="UniProtKB-KW"/>
</dbReference>
<dbReference type="OrthoDB" id="1902692at2759"/>
<comment type="caution">
    <text evidence="7">The sequence shown here is derived from an EMBL/GenBank/DDBJ whole genome shotgun (WGS) entry which is preliminary data.</text>
</comment>
<evidence type="ECO:0000256" key="5">
    <source>
        <dbReference type="SAM" id="MobiDB-lite"/>
    </source>
</evidence>
<dbReference type="EMBL" id="JABCRI010000020">
    <property type="protein sequence ID" value="KAF8388080.1"/>
    <property type="molecule type" value="Genomic_DNA"/>
</dbReference>
<name>A0A834YK80_TETSI</name>
<dbReference type="OMA" id="FWSESNT"/>
<feature type="region of interest" description="Disordered" evidence="5">
    <location>
        <begin position="1"/>
        <end position="23"/>
    </location>
</feature>
<dbReference type="InterPro" id="IPR007650">
    <property type="entry name" value="Zf-FLZ_dom"/>
</dbReference>
<sequence length="274" mass="29825">MTSKQALMEDYGSLPSPTDNYRRPTSSFFSSPRLFSGLSAKAFSETEAVMSPTSILDSKPFSGLGNPFWSERNTTKSPESCLEKKHPWEKLNSRGVGLGIVDVLLDEKEDQNFSKPDSRMVLFGSQLKIQIPYLPPSALSPAKSPKSPADFGIKTRKSQLGFFPQGLSPSSAMKSASGSLNSGLETPSSPLVFTGCLSASEMELSEDYTCVISRGPNPKTIHIFDNCIVESCCGSVGFSGGEKAFCSRECRYQEMMFEEGMDKSDLDDPYATCS</sequence>
<dbReference type="Pfam" id="PF04570">
    <property type="entry name" value="zf-FLZ"/>
    <property type="match status" value="1"/>
</dbReference>